<dbReference type="AlphaFoldDB" id="A0A0H4TPT8"/>
<accession>A0A0H4TPT8</accession>
<sequence>MTNHQKDRTLQQAATSLTPAEVLTAAKELFARRSGVYSAFVEREGPAHLTLRGQGGEEIAIGVMASPGGTSVTATSYLFDQQVARFLASLPPAADEAVA</sequence>
<organism evidence="1">
    <name type="scientific">uncultured Gemmatimonadetes bacterium Rifle_16ft_4_minimus_37772</name>
    <dbReference type="NCBI Taxonomy" id="1665097"/>
    <lineage>
        <taxon>Bacteria</taxon>
        <taxon>Pseudomonadati</taxon>
        <taxon>Gemmatimonadota</taxon>
        <taxon>environmental samples</taxon>
    </lineage>
</organism>
<name>A0A0H4TPT8_9BACT</name>
<evidence type="ECO:0000313" key="1">
    <source>
        <dbReference type="EMBL" id="AKQ02784.1"/>
    </source>
</evidence>
<dbReference type="EMBL" id="KT007003">
    <property type="protein sequence ID" value="AKQ02784.1"/>
    <property type="molecule type" value="Genomic_DNA"/>
</dbReference>
<reference evidence="1" key="1">
    <citation type="journal article" date="2015" name="ISME J.">
        <title>Aquifer environment selects for microbial species cohorts in sediment and groundwater.</title>
        <authorList>
            <person name="Hug L.A."/>
            <person name="Thomas B.C."/>
            <person name="Brown C.T."/>
            <person name="Frischkorn K.R."/>
            <person name="Williams K.H."/>
            <person name="Tringe S.G."/>
            <person name="Banfield J.F."/>
        </authorList>
    </citation>
    <scope>NUCLEOTIDE SEQUENCE</scope>
</reference>
<protein>
    <submittedName>
        <fullName evidence="1">Uncharacterized protein</fullName>
    </submittedName>
</protein>
<proteinExistence type="predicted"/>